<feature type="transmembrane region" description="Helical" evidence="1">
    <location>
        <begin position="77"/>
        <end position="105"/>
    </location>
</feature>
<keyword evidence="1" id="KW-0472">Membrane</keyword>
<dbReference type="EMBL" id="CP000613">
    <property type="protein sequence ID" value="ACJ00826.1"/>
    <property type="molecule type" value="Genomic_DNA"/>
</dbReference>
<feature type="transmembrane region" description="Helical" evidence="1">
    <location>
        <begin position="43"/>
        <end position="65"/>
    </location>
</feature>
<dbReference type="AlphaFoldDB" id="B6IX02"/>
<organism evidence="2 3">
    <name type="scientific">Rhodospirillum centenum (strain ATCC 51521 / SW)</name>
    <dbReference type="NCBI Taxonomy" id="414684"/>
    <lineage>
        <taxon>Bacteria</taxon>
        <taxon>Pseudomonadati</taxon>
        <taxon>Pseudomonadota</taxon>
        <taxon>Alphaproteobacteria</taxon>
        <taxon>Rhodospirillales</taxon>
        <taxon>Rhodospirillaceae</taxon>
        <taxon>Rhodospirillum</taxon>
    </lineage>
</organism>
<dbReference type="OrthoDB" id="9971332at2"/>
<keyword evidence="1" id="KW-1133">Transmembrane helix</keyword>
<proteinExistence type="predicted"/>
<dbReference type="KEGG" id="rce:RC1_3468"/>
<keyword evidence="3" id="KW-1185">Reference proteome</keyword>
<evidence type="ECO:0000256" key="1">
    <source>
        <dbReference type="SAM" id="Phobius"/>
    </source>
</evidence>
<evidence type="ECO:0000313" key="3">
    <source>
        <dbReference type="Proteomes" id="UP000001591"/>
    </source>
</evidence>
<name>B6IX02_RHOCS</name>
<accession>B6IX02</accession>
<protein>
    <submittedName>
        <fullName evidence="2">Uncharacterized protein</fullName>
    </submittedName>
</protein>
<keyword evidence="1" id="KW-0812">Transmembrane</keyword>
<dbReference type="Proteomes" id="UP000001591">
    <property type="component" value="Chromosome"/>
</dbReference>
<sequence>MSVLDDQPPAGFPIQPVALKILGDGVLAATIVRASDLPPDQGLWAMLLAFIIAVLASMAAGTMLVRRGQRELWDVTSVACLGAMAVLLFLNGALLVGLLMLWLAWYRWQRIEAGGDGGDGA</sequence>
<dbReference type="HOGENOM" id="CLU_2036169_0_0_5"/>
<evidence type="ECO:0000313" key="2">
    <source>
        <dbReference type="EMBL" id="ACJ00826.1"/>
    </source>
</evidence>
<reference evidence="2 3" key="1">
    <citation type="journal article" date="2010" name="BMC Genomics">
        <title>Metabolic flexibility revealed in the genome of the cyst-forming alpha-1 proteobacterium Rhodospirillum centenum.</title>
        <authorList>
            <person name="Lu Y.K."/>
            <person name="Marden J."/>
            <person name="Han M."/>
            <person name="Swingley W.D."/>
            <person name="Mastrian S.D."/>
            <person name="Chowdhury S.R."/>
            <person name="Hao J."/>
            <person name="Helmy T."/>
            <person name="Kim S."/>
            <person name="Kurdoglu A.A."/>
            <person name="Matthies H.J."/>
            <person name="Rollo D."/>
            <person name="Stothard P."/>
            <person name="Blankenship R.E."/>
            <person name="Bauer C.E."/>
            <person name="Touchman J.W."/>
        </authorList>
    </citation>
    <scope>NUCLEOTIDE SEQUENCE [LARGE SCALE GENOMIC DNA]</scope>
    <source>
        <strain evidence="3">ATCC 51521 / SW</strain>
    </source>
</reference>
<dbReference type="RefSeq" id="WP_012568604.1">
    <property type="nucleotide sequence ID" value="NC_011420.2"/>
</dbReference>
<gene>
    <name evidence="2" type="ordered locus">RC1_3468</name>
</gene>